<sequence length="535" mass="60828">MASFTCLLCSPYRDFNTLTKIFKHITLYHQNDPNFGIICDLRSTCGVLYRSYSAYKSHIYRQHLDELQSAEMSDSRINAIPVDNRQQYDTDFDVGHAGINDNDHESILLNVDYEETFLQETLSSPTSGMESFDSIVDIRKTYLSFLLQLREEFLLPKNVMHTISSYIVTLLNHTQSLLGNKTISCSAHICSCLSSTSCKVKDKEIIEFDEVKHTLNDVCIAIESINKNEYQLIKYCEEYFGYSVPEEIVVSLPGENLDRGYFIPVDKTLTSMFSSHSFVAQILENIQRQQTLAENDPDLMFSIRDAYNGGRIDHDSILLQVYMDDIGLTNPIGSKRDHHKLSMVYFSIEDVPDQYRSKIDNIQLLAICDSKILKDCDKAKRFFQPIVDNLNWIQFHGLSINGVHLKFSFSTVVSDNLAAHMIGGFQSCFSAGYFCRRCYIPYTEKNSLTAMSTTKRRTTIDHDELVQELLVNPNKSPLMGVIGSSPLCELIGFHPTHSLPGDIMHDFLEGVCPMVIMCLLKQASSMRLITYGESS</sequence>
<proteinExistence type="predicted"/>
<evidence type="ECO:0008006" key="3">
    <source>
        <dbReference type="Google" id="ProtNLM"/>
    </source>
</evidence>
<dbReference type="AlphaFoldDB" id="A0A815TI76"/>
<organism evidence="1 2">
    <name type="scientific">Adineta ricciae</name>
    <name type="common">Rotifer</name>
    <dbReference type="NCBI Taxonomy" id="249248"/>
    <lineage>
        <taxon>Eukaryota</taxon>
        <taxon>Metazoa</taxon>
        <taxon>Spiralia</taxon>
        <taxon>Gnathifera</taxon>
        <taxon>Rotifera</taxon>
        <taxon>Eurotatoria</taxon>
        <taxon>Bdelloidea</taxon>
        <taxon>Adinetida</taxon>
        <taxon>Adinetidae</taxon>
        <taxon>Adineta</taxon>
    </lineage>
</organism>
<evidence type="ECO:0000313" key="1">
    <source>
        <dbReference type="EMBL" id="CAF1508908.1"/>
    </source>
</evidence>
<gene>
    <name evidence="1" type="ORF">XAT740_LOCUS40100</name>
</gene>
<name>A0A815TI76_ADIRI</name>
<reference evidence="1" key="1">
    <citation type="submission" date="2021-02" db="EMBL/GenBank/DDBJ databases">
        <authorList>
            <person name="Nowell W R."/>
        </authorList>
    </citation>
    <scope>NUCLEOTIDE SEQUENCE</scope>
</reference>
<protein>
    <recommendedName>
        <fullName evidence="3">C2H2-type domain-containing protein</fullName>
    </recommendedName>
</protein>
<accession>A0A815TI76</accession>
<comment type="caution">
    <text evidence="1">The sequence shown here is derived from an EMBL/GenBank/DDBJ whole genome shotgun (WGS) entry which is preliminary data.</text>
</comment>
<dbReference type="EMBL" id="CAJNOR010004523">
    <property type="protein sequence ID" value="CAF1508908.1"/>
    <property type="molecule type" value="Genomic_DNA"/>
</dbReference>
<dbReference type="Proteomes" id="UP000663828">
    <property type="component" value="Unassembled WGS sequence"/>
</dbReference>
<keyword evidence="2" id="KW-1185">Reference proteome</keyword>
<evidence type="ECO:0000313" key="2">
    <source>
        <dbReference type="Proteomes" id="UP000663828"/>
    </source>
</evidence>